<dbReference type="Proteomes" id="UP000019149">
    <property type="component" value="Unassembled WGS sequence"/>
</dbReference>
<organism evidence="1 2">
    <name type="scientific">Echinococcus granulosus</name>
    <name type="common">Hydatid tapeworm</name>
    <dbReference type="NCBI Taxonomy" id="6210"/>
    <lineage>
        <taxon>Eukaryota</taxon>
        <taxon>Metazoa</taxon>
        <taxon>Spiralia</taxon>
        <taxon>Lophotrochozoa</taxon>
        <taxon>Platyhelminthes</taxon>
        <taxon>Cestoda</taxon>
        <taxon>Eucestoda</taxon>
        <taxon>Cyclophyllidea</taxon>
        <taxon>Taeniidae</taxon>
        <taxon>Echinococcus</taxon>
        <taxon>Echinococcus granulosus group</taxon>
    </lineage>
</organism>
<dbReference type="KEGG" id="egl:EGR_06336"/>
<name>W6UL11_ECHGR</name>
<evidence type="ECO:0000313" key="1">
    <source>
        <dbReference type="EMBL" id="EUB58787.1"/>
    </source>
</evidence>
<dbReference type="EMBL" id="APAU02000055">
    <property type="protein sequence ID" value="EUB58787.1"/>
    <property type="molecule type" value="Genomic_DNA"/>
</dbReference>
<dbReference type="CTD" id="36342051"/>
<protein>
    <submittedName>
        <fullName evidence="1">Uncharacterized protein</fullName>
    </submittedName>
</protein>
<reference evidence="1 2" key="1">
    <citation type="journal article" date="2013" name="Nat. Genet.">
        <title>The genome of the hydatid tapeworm Echinococcus granulosus.</title>
        <authorList>
            <person name="Zheng H."/>
            <person name="Zhang W."/>
            <person name="Zhang L."/>
            <person name="Zhang Z."/>
            <person name="Li J."/>
            <person name="Lu G."/>
            <person name="Zhu Y."/>
            <person name="Wang Y."/>
            <person name="Huang Y."/>
            <person name="Liu J."/>
            <person name="Kang H."/>
            <person name="Chen J."/>
            <person name="Wang L."/>
            <person name="Chen A."/>
            <person name="Yu S."/>
            <person name="Gao Z."/>
            <person name="Jin L."/>
            <person name="Gu W."/>
            <person name="Wang Z."/>
            <person name="Zhao L."/>
            <person name="Shi B."/>
            <person name="Wen H."/>
            <person name="Lin R."/>
            <person name="Jones M.K."/>
            <person name="Brejova B."/>
            <person name="Vinar T."/>
            <person name="Zhao G."/>
            <person name="McManus D.P."/>
            <person name="Chen Z."/>
            <person name="Zhou Y."/>
            <person name="Wang S."/>
        </authorList>
    </citation>
    <scope>NUCLEOTIDE SEQUENCE [LARGE SCALE GENOMIC DNA]</scope>
</reference>
<gene>
    <name evidence="1" type="ORF">EGR_06336</name>
</gene>
<keyword evidence="2" id="KW-1185">Reference proteome</keyword>
<dbReference type="GeneID" id="36342051"/>
<proteinExistence type="predicted"/>
<dbReference type="AlphaFoldDB" id="W6UL11"/>
<sequence>MVSLILTKWIRYEQLQKAQNLLLTEISMPFCLLAKNDLSPRYAAIVDDRRIIMGLKCTTDSLQNSGNDRHYVTKPKYSAVFIRKLNLRNMRGTKGIRSNARLNTYNHQKFPLRTVVQLKTPVGNKKIQTNFNIFLKAKIFGFFIKSKDYAKKMQLPKRYFSTTKYHIAGRGLGPQEYYSAYVLISSLYRITGSLGTLQYFGRVYITNPEFDHLSNALDSKAWTNSIGTTPPIDNSLGGSIRLKDTWLTSALGANLEKHNPSTVTHCFAKEYA</sequence>
<dbReference type="RefSeq" id="XP_024349983.1">
    <property type="nucleotide sequence ID" value="XM_024495585.1"/>
</dbReference>
<evidence type="ECO:0000313" key="2">
    <source>
        <dbReference type="Proteomes" id="UP000019149"/>
    </source>
</evidence>
<accession>W6UL11</accession>
<comment type="caution">
    <text evidence="1">The sequence shown here is derived from an EMBL/GenBank/DDBJ whole genome shotgun (WGS) entry which is preliminary data.</text>
</comment>